<dbReference type="EMBL" id="CAJB01000424">
    <property type="protein sequence ID" value="CCH80342.1"/>
    <property type="molecule type" value="Genomic_DNA"/>
</dbReference>
<protein>
    <submittedName>
        <fullName evidence="6">Peptidase S1 and S6 chymotrypsin/Hap</fullName>
    </submittedName>
</protein>
<dbReference type="Gene3D" id="2.30.42.10">
    <property type="match status" value="1"/>
</dbReference>
<evidence type="ECO:0000256" key="1">
    <source>
        <dbReference type="ARBA" id="ARBA00010541"/>
    </source>
</evidence>
<evidence type="ECO:0000256" key="4">
    <source>
        <dbReference type="SAM" id="Phobius"/>
    </source>
</evidence>
<sequence length="377" mass="36699">MAMSEAKQSSRTPAIGYAGLGLALVAGLVGGGLVVGVWEVAHSGGSSARSASSVSACDVQRVARDVLPSVVTLTVGGAAGAGTGSGVVVRTPIPGSGAGSGSSAGQDYIVTNEHVIAPGGTPGTVVVTYSDGHSSPGTVVGADAVTDLAVVKAQDPSPNATPVGVGDAADLGVGQPVVALGAPLGLSSTVTQGIVSATDRYVRVPSASGSTHHLVGAIQTDASINPGNSGGALVDCRGRLVGINSAGASPPGDQGSVGLNFAIPSTLFAPLATEIIDTGRVSHPTLGLQVAGISNEAARQNGVSPGLFVQAVVSGGPAQEAGLRAGDIVTELDGRAVRSPEDLTQTELNLTVGDAVKVTFERNGQSHSVSVTSVSAS</sequence>
<dbReference type="InterPro" id="IPR001478">
    <property type="entry name" value="PDZ"/>
</dbReference>
<evidence type="ECO:0000313" key="6">
    <source>
        <dbReference type="EMBL" id="CCH80342.1"/>
    </source>
</evidence>
<feature type="domain" description="PDZ" evidence="5">
    <location>
        <begin position="275"/>
        <end position="364"/>
    </location>
</feature>
<keyword evidence="7" id="KW-1185">Reference proteome</keyword>
<evidence type="ECO:0000256" key="2">
    <source>
        <dbReference type="ARBA" id="ARBA00022670"/>
    </source>
</evidence>
<dbReference type="PANTHER" id="PTHR43343">
    <property type="entry name" value="PEPTIDASE S12"/>
    <property type="match status" value="1"/>
</dbReference>
<dbReference type="Pfam" id="PF13365">
    <property type="entry name" value="Trypsin_2"/>
    <property type="match status" value="1"/>
</dbReference>
<evidence type="ECO:0000259" key="5">
    <source>
        <dbReference type="PROSITE" id="PS50106"/>
    </source>
</evidence>
<gene>
    <name evidence="6" type="ORF">BN12_890006</name>
</gene>
<dbReference type="Gene3D" id="2.40.10.10">
    <property type="entry name" value="Trypsin-like serine proteases"/>
    <property type="match status" value="2"/>
</dbReference>
<keyword evidence="4" id="KW-0472">Membrane</keyword>
<dbReference type="SMART" id="SM00228">
    <property type="entry name" value="PDZ"/>
    <property type="match status" value="1"/>
</dbReference>
<dbReference type="InterPro" id="IPR001940">
    <property type="entry name" value="Peptidase_S1C"/>
</dbReference>
<dbReference type="PANTHER" id="PTHR43343:SF3">
    <property type="entry name" value="PROTEASE DO-LIKE 8, CHLOROPLASTIC"/>
    <property type="match status" value="1"/>
</dbReference>
<dbReference type="InterPro" id="IPR051201">
    <property type="entry name" value="Chloro_Bact_Ser_Proteases"/>
</dbReference>
<comment type="caution">
    <text evidence="6">The sequence shown here is derived from an EMBL/GenBank/DDBJ whole genome shotgun (WGS) entry which is preliminary data.</text>
</comment>
<dbReference type="GO" id="GO:0006508">
    <property type="term" value="P:proteolysis"/>
    <property type="evidence" value="ECO:0007669"/>
    <property type="project" value="UniProtKB-KW"/>
</dbReference>
<evidence type="ECO:0000256" key="3">
    <source>
        <dbReference type="ARBA" id="ARBA00022801"/>
    </source>
</evidence>
<dbReference type="GO" id="GO:0004252">
    <property type="term" value="F:serine-type endopeptidase activity"/>
    <property type="evidence" value="ECO:0007669"/>
    <property type="project" value="InterPro"/>
</dbReference>
<dbReference type="AlphaFoldDB" id="A0A077M5K4"/>
<dbReference type="SUPFAM" id="SSF50156">
    <property type="entry name" value="PDZ domain-like"/>
    <property type="match status" value="1"/>
</dbReference>
<dbReference type="InterPro" id="IPR009003">
    <property type="entry name" value="Peptidase_S1_PA"/>
</dbReference>
<comment type="similarity">
    <text evidence="1">Belongs to the peptidase S1C family.</text>
</comment>
<dbReference type="InterPro" id="IPR043504">
    <property type="entry name" value="Peptidase_S1_PA_chymotrypsin"/>
</dbReference>
<dbReference type="PROSITE" id="PS50106">
    <property type="entry name" value="PDZ"/>
    <property type="match status" value="1"/>
</dbReference>
<dbReference type="Proteomes" id="UP000035721">
    <property type="component" value="Unassembled WGS sequence"/>
</dbReference>
<proteinExistence type="inferred from homology"/>
<name>A0A077M5K4_9MICO</name>
<accession>A0A077M5K4</accession>
<evidence type="ECO:0000313" key="7">
    <source>
        <dbReference type="Proteomes" id="UP000035721"/>
    </source>
</evidence>
<dbReference type="InterPro" id="IPR036034">
    <property type="entry name" value="PDZ_sf"/>
</dbReference>
<feature type="transmembrane region" description="Helical" evidence="4">
    <location>
        <begin position="12"/>
        <end position="38"/>
    </location>
</feature>
<dbReference type="SUPFAM" id="SSF50494">
    <property type="entry name" value="Trypsin-like serine proteases"/>
    <property type="match status" value="1"/>
</dbReference>
<dbReference type="Pfam" id="PF13180">
    <property type="entry name" value="PDZ_2"/>
    <property type="match status" value="1"/>
</dbReference>
<dbReference type="PRINTS" id="PR00834">
    <property type="entry name" value="PROTEASES2C"/>
</dbReference>
<keyword evidence="4" id="KW-1133">Transmembrane helix</keyword>
<keyword evidence="2" id="KW-0645">Protease</keyword>
<reference evidence="6 7" key="1">
    <citation type="journal article" date="2013" name="ISME J.">
        <title>A metabolic model for members of the genus Tetrasphaera involved in enhanced biological phosphorus removal.</title>
        <authorList>
            <person name="Kristiansen R."/>
            <person name="Nguyen H.T.T."/>
            <person name="Saunders A.M."/>
            <person name="Nielsen J.L."/>
            <person name="Wimmer R."/>
            <person name="Le V.Q."/>
            <person name="McIlroy S.J."/>
            <person name="Petrovski S."/>
            <person name="Seviour R.J."/>
            <person name="Calteau A."/>
            <person name="Nielsen K.L."/>
            <person name="Nielsen P.H."/>
        </authorList>
    </citation>
    <scope>NUCLEOTIDE SEQUENCE [LARGE SCALE GENOMIC DNA]</scope>
    <source>
        <strain evidence="6 7">T1-X7</strain>
    </source>
</reference>
<dbReference type="STRING" id="1194083.BN12_890006"/>
<keyword evidence="3" id="KW-0378">Hydrolase</keyword>
<organism evidence="6 7">
    <name type="scientific">Nostocoides japonicum T1-X7</name>
    <dbReference type="NCBI Taxonomy" id="1194083"/>
    <lineage>
        <taxon>Bacteria</taxon>
        <taxon>Bacillati</taxon>
        <taxon>Actinomycetota</taxon>
        <taxon>Actinomycetes</taxon>
        <taxon>Micrococcales</taxon>
        <taxon>Intrasporangiaceae</taxon>
        <taxon>Nostocoides</taxon>
    </lineage>
</organism>
<keyword evidence="4" id="KW-0812">Transmembrane</keyword>